<feature type="compositionally biased region" description="Basic and acidic residues" evidence="1">
    <location>
        <begin position="286"/>
        <end position="296"/>
    </location>
</feature>
<feature type="compositionally biased region" description="Basic and acidic residues" evidence="1">
    <location>
        <begin position="244"/>
        <end position="254"/>
    </location>
</feature>
<keyword evidence="2" id="KW-0812">Transmembrane</keyword>
<feature type="region of interest" description="Disordered" evidence="1">
    <location>
        <begin position="175"/>
        <end position="307"/>
    </location>
</feature>
<evidence type="ECO:0000313" key="4">
    <source>
        <dbReference type="EMBL" id="KAF2180533.1"/>
    </source>
</evidence>
<dbReference type="Proteomes" id="UP000800200">
    <property type="component" value="Unassembled WGS sequence"/>
</dbReference>
<feature type="domain" description="Bacteriophage T5 Orf172 DNA-binding" evidence="3">
    <location>
        <begin position="361"/>
        <end position="449"/>
    </location>
</feature>
<dbReference type="EMBL" id="ML994657">
    <property type="protein sequence ID" value="KAF2180533.1"/>
    <property type="molecule type" value="Genomic_DNA"/>
</dbReference>
<feature type="compositionally biased region" description="Polar residues" evidence="1">
    <location>
        <begin position="198"/>
        <end position="209"/>
    </location>
</feature>
<feature type="compositionally biased region" description="Low complexity" evidence="1">
    <location>
        <begin position="218"/>
        <end position="237"/>
    </location>
</feature>
<dbReference type="SMART" id="SM00974">
    <property type="entry name" value="T5orf172"/>
    <property type="match status" value="1"/>
</dbReference>
<dbReference type="Pfam" id="PF10544">
    <property type="entry name" value="T5orf172"/>
    <property type="match status" value="1"/>
</dbReference>
<dbReference type="AlphaFoldDB" id="A0A6A6DNI7"/>
<evidence type="ECO:0000256" key="2">
    <source>
        <dbReference type="SAM" id="Phobius"/>
    </source>
</evidence>
<evidence type="ECO:0000259" key="3">
    <source>
        <dbReference type="SMART" id="SM00974"/>
    </source>
</evidence>
<dbReference type="PANTHER" id="PTHR28094">
    <property type="entry name" value="MEIOTICALLY UP-REGULATED GENE 113 PROTEIN"/>
    <property type="match status" value="1"/>
</dbReference>
<keyword evidence="5" id="KW-1185">Reference proteome</keyword>
<protein>
    <recommendedName>
        <fullName evidence="3">Bacteriophage T5 Orf172 DNA-binding domain-containing protein</fullName>
    </recommendedName>
</protein>
<keyword evidence="2" id="KW-1133">Transmembrane helix</keyword>
<evidence type="ECO:0000256" key="1">
    <source>
        <dbReference type="SAM" id="MobiDB-lite"/>
    </source>
</evidence>
<dbReference type="InterPro" id="IPR018306">
    <property type="entry name" value="Phage_T5_Orf172_DNA-bd"/>
</dbReference>
<feature type="transmembrane region" description="Helical" evidence="2">
    <location>
        <begin position="553"/>
        <end position="571"/>
    </location>
</feature>
<organism evidence="4 5">
    <name type="scientific">Zopfia rhizophila CBS 207.26</name>
    <dbReference type="NCBI Taxonomy" id="1314779"/>
    <lineage>
        <taxon>Eukaryota</taxon>
        <taxon>Fungi</taxon>
        <taxon>Dikarya</taxon>
        <taxon>Ascomycota</taxon>
        <taxon>Pezizomycotina</taxon>
        <taxon>Dothideomycetes</taxon>
        <taxon>Dothideomycetes incertae sedis</taxon>
        <taxon>Zopfiaceae</taxon>
        <taxon>Zopfia</taxon>
    </lineage>
</organism>
<proteinExistence type="predicted"/>
<feature type="compositionally biased region" description="Polar residues" evidence="1">
    <location>
        <begin position="126"/>
        <end position="146"/>
    </location>
</feature>
<keyword evidence="2" id="KW-0472">Membrane</keyword>
<dbReference type="PANTHER" id="PTHR28094:SF1">
    <property type="entry name" value="MEIOTICALLY UP-REGULATED GENE 113 PROTEIN"/>
    <property type="match status" value="1"/>
</dbReference>
<sequence>MATIYTIPTIDEIIAAFAAPYDRFNCIAAVNDSRCTEIVELHRRENITTYSRMLLQNLDNLPKLMDLHKKNIFWCFLCVSHQTPEILEGLVRRWNQNQAQEEVEERTAPITSRILDTDGGEEIETSDPTSQSNPQEPFMSGTSPVGTEQRISRTSSPAPLIRLVAGDPFLVTPRPRSRLEEVAPSNQTYDRQRPLIFESQSEPRLNPTQRLPHLDQDTSISVTPRTPSTSTSTVDRPSLPRRRPVSDRQYDRIGRRSVQQQGSPFRRRRRVPQHSTRPVSVQGLEDLLREPSDAESRASGGDGPLEEASTTIDAYASHNLDRKPPLTALQIDDALRKKIKAQLTKNETTMGIVYIFRDRDPTRSRLLKIGMTTQGVSDRQREIERKCKIELDHVYSSLQFNNYRRAEKLAQIELENLYRPYQCPSSTCGMHKEWFEVSEDLAKRTVQRWVDFMRQNPYEDGQLKAMWKDRLANMTPPAALEDSLLCEDPLRHNLRWERWRFVEPPSILVRWENAITHCVTHPVWAFMWEFIWQISCVGCWIFIFLYFRNPITLWILLAFMISTLISISVRISKGERREVR</sequence>
<evidence type="ECO:0000313" key="5">
    <source>
        <dbReference type="Proteomes" id="UP000800200"/>
    </source>
</evidence>
<dbReference type="InterPro" id="IPR053006">
    <property type="entry name" value="Meiosis_regulatory"/>
</dbReference>
<dbReference type="OrthoDB" id="3511049at2759"/>
<reference evidence="4" key="1">
    <citation type="journal article" date="2020" name="Stud. Mycol.">
        <title>101 Dothideomycetes genomes: a test case for predicting lifestyles and emergence of pathogens.</title>
        <authorList>
            <person name="Haridas S."/>
            <person name="Albert R."/>
            <person name="Binder M."/>
            <person name="Bloem J."/>
            <person name="Labutti K."/>
            <person name="Salamov A."/>
            <person name="Andreopoulos B."/>
            <person name="Baker S."/>
            <person name="Barry K."/>
            <person name="Bills G."/>
            <person name="Bluhm B."/>
            <person name="Cannon C."/>
            <person name="Castanera R."/>
            <person name="Culley D."/>
            <person name="Daum C."/>
            <person name="Ezra D."/>
            <person name="Gonzalez J."/>
            <person name="Henrissat B."/>
            <person name="Kuo A."/>
            <person name="Liang C."/>
            <person name="Lipzen A."/>
            <person name="Lutzoni F."/>
            <person name="Magnuson J."/>
            <person name="Mondo S."/>
            <person name="Nolan M."/>
            <person name="Ohm R."/>
            <person name="Pangilinan J."/>
            <person name="Park H.-J."/>
            <person name="Ramirez L."/>
            <person name="Alfaro M."/>
            <person name="Sun H."/>
            <person name="Tritt A."/>
            <person name="Yoshinaga Y."/>
            <person name="Zwiers L.-H."/>
            <person name="Turgeon B."/>
            <person name="Goodwin S."/>
            <person name="Spatafora J."/>
            <person name="Crous P."/>
            <person name="Grigoriev I."/>
        </authorList>
    </citation>
    <scope>NUCLEOTIDE SEQUENCE</scope>
    <source>
        <strain evidence="4">CBS 207.26</strain>
    </source>
</reference>
<feature type="region of interest" description="Disordered" evidence="1">
    <location>
        <begin position="100"/>
        <end position="159"/>
    </location>
</feature>
<gene>
    <name evidence="4" type="ORF">K469DRAFT_714522</name>
</gene>
<name>A0A6A6DNI7_9PEZI</name>
<accession>A0A6A6DNI7</accession>